<dbReference type="InterPro" id="IPR050721">
    <property type="entry name" value="Trk_Ktr_HKT_K-transport"/>
</dbReference>
<dbReference type="InterPro" id="IPR003148">
    <property type="entry name" value="RCK_N"/>
</dbReference>
<dbReference type="PANTHER" id="PTHR43833">
    <property type="entry name" value="POTASSIUM CHANNEL PROTEIN 2-RELATED-RELATED"/>
    <property type="match status" value="1"/>
</dbReference>
<evidence type="ECO:0000256" key="2">
    <source>
        <dbReference type="SAM" id="Phobius"/>
    </source>
</evidence>
<accession>A0ABW7UU52</accession>
<dbReference type="Gene3D" id="3.40.50.720">
    <property type="entry name" value="NAD(P)-binding Rossmann-like Domain"/>
    <property type="match status" value="2"/>
</dbReference>
<feature type="transmembrane region" description="Helical" evidence="2">
    <location>
        <begin position="254"/>
        <end position="274"/>
    </location>
</feature>
<dbReference type="PANTHER" id="PTHR43833:SF11">
    <property type="entry name" value="VOLTAGE-GATED POTASSIUM CHANNEL KCH"/>
    <property type="match status" value="1"/>
</dbReference>
<dbReference type="Pfam" id="PF02254">
    <property type="entry name" value="TrkA_N"/>
    <property type="match status" value="2"/>
</dbReference>
<comment type="caution">
    <text evidence="4">The sequence shown here is derived from an EMBL/GenBank/DDBJ whole genome shotgun (WGS) entry which is preliminary data.</text>
</comment>
<keyword evidence="2" id="KW-1133">Transmembrane helix</keyword>
<dbReference type="Proteomes" id="UP001611548">
    <property type="component" value="Unassembled WGS sequence"/>
</dbReference>
<keyword evidence="2" id="KW-0472">Membrane</keyword>
<proteinExistence type="predicted"/>
<feature type="transmembrane region" description="Helical" evidence="2">
    <location>
        <begin position="309"/>
        <end position="332"/>
    </location>
</feature>
<name>A0ABW7UU52_9ACTN</name>
<evidence type="ECO:0000313" key="4">
    <source>
        <dbReference type="EMBL" id="MFI1966143.1"/>
    </source>
</evidence>
<sequence length="606" mass="64559">MVVCGDSALAHRLVSELATVYGEQVTVVLPSVRDRHGPRIAALARRGELSMTVIEAAEPDDAVLLDAGIEGAAALALTASDDQSNIHAALRARRLNPELRLVVRLFNRKLGRHLEELLERAAAVRALGLGAREIAASTVVLSDADTAAHSLVAAAVAGTSKIVQADGMMLRAAERPAGRREGRGALCTLALQPESDDEDPRLLPDDEALEQADSARPAIVLEAVSNGGRGPAGPRGGLVGTIPFGSFFSRRLRLASAGLAGLVTLLALLTWQVTGEPLGHAAYLALLDVFAIGDPALDDSAGRQLLQLLAGFAGLLMMPLLLAVVLESYGAFRAASAVRRPPPGLSGHVVLLGLGKVGTRVLDRLRELDIPVVCVERDPDARGIALARERRVPVVVGDVTEEGVLEAAKIRRSRAFLALTSNDSTNLEAVLYARETRPDLRVVLRLYDDEFSTTVYRTLRDSYPGARTRSRSVSALTAPAFAAAMMGRQVIGAIPVQRRVLLFAVVEVAGHPELEGRTVAEAFEAGAWRVLALDVASPEDRSPDLTAPLQVGEARREPELQWDLHPGYVLRPEDRVIIAATRHGLGHLLQRGGAPNPPARERETGP</sequence>
<dbReference type="EMBL" id="JBIRWE010000007">
    <property type="protein sequence ID" value="MFI1966143.1"/>
    <property type="molecule type" value="Genomic_DNA"/>
</dbReference>
<evidence type="ECO:0000259" key="3">
    <source>
        <dbReference type="PROSITE" id="PS51201"/>
    </source>
</evidence>
<keyword evidence="2" id="KW-0812">Transmembrane</keyword>
<evidence type="ECO:0000313" key="5">
    <source>
        <dbReference type="Proteomes" id="UP001611548"/>
    </source>
</evidence>
<dbReference type="RefSeq" id="WP_398718877.1">
    <property type="nucleotide sequence ID" value="NZ_JBIRWE010000007.1"/>
</dbReference>
<protein>
    <submittedName>
        <fullName evidence="4">NAD-binding protein</fullName>
    </submittedName>
</protein>
<keyword evidence="5" id="KW-1185">Reference proteome</keyword>
<dbReference type="InterPro" id="IPR036291">
    <property type="entry name" value="NAD(P)-bd_dom_sf"/>
</dbReference>
<feature type="region of interest" description="Disordered" evidence="1">
    <location>
        <begin position="587"/>
        <end position="606"/>
    </location>
</feature>
<organism evidence="4 5">
    <name type="scientific">Streptomyces pathocidini</name>
    <dbReference type="NCBI Taxonomy" id="1650571"/>
    <lineage>
        <taxon>Bacteria</taxon>
        <taxon>Bacillati</taxon>
        <taxon>Actinomycetota</taxon>
        <taxon>Actinomycetes</taxon>
        <taxon>Kitasatosporales</taxon>
        <taxon>Streptomycetaceae</taxon>
        <taxon>Streptomyces</taxon>
    </lineage>
</organism>
<feature type="domain" description="RCK N-terminal" evidence="3">
    <location>
        <begin position="346"/>
        <end position="464"/>
    </location>
</feature>
<gene>
    <name evidence="4" type="ORF">ACH429_18890</name>
</gene>
<dbReference type="SUPFAM" id="SSF51735">
    <property type="entry name" value="NAD(P)-binding Rossmann-fold domains"/>
    <property type="match status" value="2"/>
</dbReference>
<reference evidence="4 5" key="1">
    <citation type="submission" date="2024-10" db="EMBL/GenBank/DDBJ databases">
        <title>The Natural Products Discovery Center: Release of the First 8490 Sequenced Strains for Exploring Actinobacteria Biosynthetic Diversity.</title>
        <authorList>
            <person name="Kalkreuter E."/>
            <person name="Kautsar S.A."/>
            <person name="Yang D."/>
            <person name="Bader C.D."/>
            <person name="Teijaro C.N."/>
            <person name="Fluegel L."/>
            <person name="Davis C.M."/>
            <person name="Simpson J.R."/>
            <person name="Lauterbach L."/>
            <person name="Steele A.D."/>
            <person name="Gui C."/>
            <person name="Meng S."/>
            <person name="Li G."/>
            <person name="Viehrig K."/>
            <person name="Ye F."/>
            <person name="Su P."/>
            <person name="Kiefer A.F."/>
            <person name="Nichols A."/>
            <person name="Cepeda A.J."/>
            <person name="Yan W."/>
            <person name="Fan B."/>
            <person name="Jiang Y."/>
            <person name="Adhikari A."/>
            <person name="Zheng C.-J."/>
            <person name="Schuster L."/>
            <person name="Cowan T.M."/>
            <person name="Smanski M.J."/>
            <person name="Chevrette M.G."/>
            <person name="De Carvalho L.P.S."/>
            <person name="Shen B."/>
        </authorList>
    </citation>
    <scope>NUCLEOTIDE SEQUENCE [LARGE SCALE GENOMIC DNA]</scope>
    <source>
        <strain evidence="4 5">NPDC020327</strain>
    </source>
</reference>
<evidence type="ECO:0000256" key="1">
    <source>
        <dbReference type="SAM" id="MobiDB-lite"/>
    </source>
</evidence>
<dbReference type="PROSITE" id="PS51201">
    <property type="entry name" value="RCK_N"/>
    <property type="match status" value="1"/>
</dbReference>